<name>A0A0G1RJC7_9BACT</name>
<dbReference type="PANTHER" id="PTHR32039:SF7">
    <property type="entry name" value="COMPETENCE PROTEIN COMM"/>
    <property type="match status" value="1"/>
</dbReference>
<sequence>MLARAMPGILPPLTPAEALEVTRIYSVVGMLDPGESLLRRRPFRSPHHGISAAGIIGGGTNPLPGEVSLAHLGVLFLDEMAEFPRNVLESLRQPMEDGVVSIVRVAGHVSYPASFTLLAAVNPCPCGYLGHPKRECKCTEKMIRKYRGRISGPILDRIDLHVRVPAVEVEKLSNTASSTSVELRKQVIAARVIQDSRFTNEGIYTNSQMRNKQVKKYCKLDPETERLLRLAVEKYDLSARSYFRLIKVARTIADLADAADIAVSHMAEALQYRQIV</sequence>
<gene>
    <name evidence="3" type="ORF">UX80_C0016G0021</name>
</gene>
<dbReference type="Gene3D" id="3.40.50.300">
    <property type="entry name" value="P-loop containing nucleotide triphosphate hydrolases"/>
    <property type="match status" value="1"/>
</dbReference>
<evidence type="ECO:0000259" key="2">
    <source>
        <dbReference type="Pfam" id="PF13335"/>
    </source>
</evidence>
<evidence type="ECO:0000259" key="1">
    <source>
        <dbReference type="Pfam" id="PF01078"/>
    </source>
</evidence>
<protein>
    <submittedName>
        <fullName evidence="3">Mg chelatase, subunit ChlI</fullName>
    </submittedName>
</protein>
<dbReference type="EMBL" id="LCNO01000016">
    <property type="protein sequence ID" value="KKU57434.1"/>
    <property type="molecule type" value="Genomic_DNA"/>
</dbReference>
<dbReference type="Pfam" id="PF13335">
    <property type="entry name" value="Mg_chelatase_C"/>
    <property type="match status" value="1"/>
</dbReference>
<dbReference type="STRING" id="1618358.UX80_C0016G0021"/>
<dbReference type="AlphaFoldDB" id="A0A0G1RJC7"/>
<dbReference type="InterPro" id="IPR045006">
    <property type="entry name" value="CHLI-like"/>
</dbReference>
<accession>A0A0G1RJC7</accession>
<evidence type="ECO:0000313" key="3">
    <source>
        <dbReference type="EMBL" id="KKU57434.1"/>
    </source>
</evidence>
<dbReference type="GO" id="GO:0005524">
    <property type="term" value="F:ATP binding"/>
    <property type="evidence" value="ECO:0007669"/>
    <property type="project" value="InterPro"/>
</dbReference>
<dbReference type="PANTHER" id="PTHR32039">
    <property type="entry name" value="MAGNESIUM-CHELATASE SUBUNIT CHLI"/>
    <property type="match status" value="1"/>
</dbReference>
<dbReference type="Proteomes" id="UP000034307">
    <property type="component" value="Unassembled WGS sequence"/>
</dbReference>
<evidence type="ECO:0000313" key="4">
    <source>
        <dbReference type="Proteomes" id="UP000034307"/>
    </source>
</evidence>
<reference evidence="3 4" key="1">
    <citation type="journal article" date="2015" name="Nature">
        <title>rRNA introns, odd ribosomes, and small enigmatic genomes across a large radiation of phyla.</title>
        <authorList>
            <person name="Brown C.T."/>
            <person name="Hug L.A."/>
            <person name="Thomas B.C."/>
            <person name="Sharon I."/>
            <person name="Castelle C.J."/>
            <person name="Singh A."/>
            <person name="Wilkins M.J."/>
            <person name="Williams K.H."/>
            <person name="Banfield J.F."/>
        </authorList>
    </citation>
    <scope>NUCLEOTIDE SEQUENCE [LARGE SCALE GENOMIC DNA]</scope>
</reference>
<proteinExistence type="predicted"/>
<dbReference type="InterPro" id="IPR025158">
    <property type="entry name" value="Mg_chelat-rel_C"/>
</dbReference>
<dbReference type="Pfam" id="PF01078">
    <property type="entry name" value="Mg_chelatase"/>
    <property type="match status" value="1"/>
</dbReference>
<feature type="domain" description="Magnesium chelatase ChlI-like catalytic" evidence="1">
    <location>
        <begin position="1"/>
        <end position="171"/>
    </location>
</feature>
<dbReference type="PATRIC" id="fig|1618358.3.peg.708"/>
<feature type="domain" description="Mg chelatase-related protein C-terminal" evidence="2">
    <location>
        <begin position="179"/>
        <end position="273"/>
    </location>
</feature>
<comment type="caution">
    <text evidence="3">The sequence shown here is derived from an EMBL/GenBank/DDBJ whole genome shotgun (WGS) entry which is preliminary data.</text>
</comment>
<dbReference type="SUPFAM" id="SSF52540">
    <property type="entry name" value="P-loop containing nucleoside triphosphate hydrolases"/>
    <property type="match status" value="1"/>
</dbReference>
<dbReference type="InterPro" id="IPR027417">
    <property type="entry name" value="P-loop_NTPase"/>
</dbReference>
<organism evidence="3 4">
    <name type="scientific">Candidatus Amesbacteria bacterium GW2011_GWA2_47_11b</name>
    <dbReference type="NCBI Taxonomy" id="1618358"/>
    <lineage>
        <taxon>Bacteria</taxon>
        <taxon>Candidatus Amesiibacteriota</taxon>
    </lineage>
</organism>
<dbReference type="InterPro" id="IPR000523">
    <property type="entry name" value="Mg_chelatse_chII-like_cat_dom"/>
</dbReference>